<reference evidence="2 3" key="1">
    <citation type="submission" date="2016-10" db="EMBL/GenBank/DDBJ databases">
        <authorList>
            <person name="de Groot N.N."/>
        </authorList>
    </citation>
    <scope>NUCLEOTIDE SEQUENCE [LARGE SCALE GENOMIC DNA]</scope>
    <source>
        <strain evidence="2 3">DSM 527</strain>
    </source>
</reference>
<dbReference type="Proteomes" id="UP000199045">
    <property type="component" value="Unassembled WGS sequence"/>
</dbReference>
<dbReference type="EMBL" id="FNBN01000002">
    <property type="protein sequence ID" value="SDF61436.1"/>
    <property type="molecule type" value="Genomic_DNA"/>
</dbReference>
<sequence>MKIFLTILGFCVTVLSASGQALVDSTELAKNAAYFKKLEEGFLYNIQWAYELNLLEQVSGFANVKLDRAKVAEKGNIYSHAIHDSSGYKVLFWYQKTLPKICAVADVTFDEVNMDAIITYMDREATSQEASICKRILTTLSAISRDSSYTLLPATCLQFIPLPLAEGGQVIVYQRSLDLNTCIFGNDYIFTFDAADSLIGTTKVHDMPTKSCVDYAAGHVADSITLHHWHDFKSLKDFPITDMASVFFYAGMHHIKKFLLIGNEFIFKIDLGTTEIWYLVGDEFKKALLQLPQRPTGWTL</sequence>
<evidence type="ECO:0000256" key="1">
    <source>
        <dbReference type="SAM" id="SignalP"/>
    </source>
</evidence>
<proteinExistence type="predicted"/>
<dbReference type="STRING" id="104663.SAMN04488121_102443"/>
<feature type="signal peptide" evidence="1">
    <location>
        <begin position="1"/>
        <end position="23"/>
    </location>
</feature>
<organism evidence="2 3">
    <name type="scientific">Chitinophaga filiformis</name>
    <name type="common">Myxococcus filiformis</name>
    <name type="synonym">Flexibacter filiformis</name>
    <dbReference type="NCBI Taxonomy" id="104663"/>
    <lineage>
        <taxon>Bacteria</taxon>
        <taxon>Pseudomonadati</taxon>
        <taxon>Bacteroidota</taxon>
        <taxon>Chitinophagia</taxon>
        <taxon>Chitinophagales</taxon>
        <taxon>Chitinophagaceae</taxon>
        <taxon>Chitinophaga</taxon>
    </lineage>
</organism>
<feature type="chain" id="PRO_5011443671" evidence="1">
    <location>
        <begin position="24"/>
        <end position="300"/>
    </location>
</feature>
<gene>
    <name evidence="2" type="ORF">SAMN04488121_102443</name>
</gene>
<dbReference type="RefSeq" id="WP_089830808.1">
    <property type="nucleotide sequence ID" value="NZ_FNBN01000002.1"/>
</dbReference>
<evidence type="ECO:0000313" key="3">
    <source>
        <dbReference type="Proteomes" id="UP000199045"/>
    </source>
</evidence>
<keyword evidence="1" id="KW-0732">Signal</keyword>
<dbReference type="OrthoDB" id="1075024at2"/>
<dbReference type="AlphaFoldDB" id="A0A1G7MIJ8"/>
<accession>A0A1G7MIJ8</accession>
<name>A0A1G7MIJ8_CHIFI</name>
<evidence type="ECO:0000313" key="2">
    <source>
        <dbReference type="EMBL" id="SDF61436.1"/>
    </source>
</evidence>
<protein>
    <submittedName>
        <fullName evidence="2">Uncharacterized protein</fullName>
    </submittedName>
</protein>